<protein>
    <recommendedName>
        <fullName evidence="6">Alpha box domain-containing protein</fullName>
    </recommendedName>
</protein>
<dbReference type="EMBL" id="KV453928">
    <property type="protein sequence ID" value="ODV74262.1"/>
    <property type="molecule type" value="Genomic_DNA"/>
</dbReference>
<evidence type="ECO:0000256" key="3">
    <source>
        <dbReference type="ARBA" id="ARBA00023163"/>
    </source>
</evidence>
<keyword evidence="3 5" id="KW-0804">Transcription</keyword>
<keyword evidence="2 5" id="KW-0238">DNA-binding</keyword>
<sequence>MGKRSQLNSKCIFKDKIGSFSKFRASKRSCIRQSKYVTENTHSKNVVPQNETSCSQVQTTQFITFSVSELPDPPIIPLYLQELLDHLRSLQTIPKNYPPKKRVKRLTGVVSSVGKSKEDTGRESLAKRTINGFMAFRAFYTQDIFAPDSQRELSTVLSKVWAENEELNESWSRYAAEYNIQRKLNPCLSFVSWFLIVKDGLTGERNDWSRSMATHSVLTSVLTAGQYEIPIDTPFNRIVDVMQSDSDFSIFLADPDENIDPNLKDNSYN</sequence>
<dbReference type="Proteomes" id="UP000094389">
    <property type="component" value="Unassembled WGS sequence"/>
</dbReference>
<evidence type="ECO:0000313" key="8">
    <source>
        <dbReference type="Proteomes" id="UP000094389"/>
    </source>
</evidence>
<dbReference type="InterPro" id="IPR006856">
    <property type="entry name" value="MATalpha_HMGbox"/>
</dbReference>
<comment type="similarity">
    <text evidence="5">Belongs to the MATALPHA1 family.</text>
</comment>
<name>A0A1E4S4E3_CYBJN</name>
<organism evidence="7 8">
    <name type="scientific">Cyberlindnera jadinii (strain ATCC 18201 / CBS 1600 / BCRC 20928 / JCM 3617 / NBRC 0987 / NRRL Y-1542)</name>
    <name type="common">Torula yeast</name>
    <name type="synonym">Candida utilis</name>
    <dbReference type="NCBI Taxonomy" id="983966"/>
    <lineage>
        <taxon>Eukaryota</taxon>
        <taxon>Fungi</taxon>
        <taxon>Dikarya</taxon>
        <taxon>Ascomycota</taxon>
        <taxon>Saccharomycotina</taxon>
        <taxon>Saccharomycetes</taxon>
        <taxon>Phaffomycetales</taxon>
        <taxon>Phaffomycetaceae</taxon>
        <taxon>Cyberlindnera</taxon>
    </lineage>
</organism>
<accession>A0A1E4S4E3</accession>
<dbReference type="GO" id="GO:0045895">
    <property type="term" value="P:positive regulation of mating-type specific transcription, DNA-templated"/>
    <property type="evidence" value="ECO:0007669"/>
    <property type="project" value="InterPro"/>
</dbReference>
<dbReference type="Pfam" id="PF04769">
    <property type="entry name" value="MATalpha_HMGbox"/>
    <property type="match status" value="1"/>
</dbReference>
<feature type="domain" description="Alpha box" evidence="6">
    <location>
        <begin position="125"/>
        <end position="182"/>
    </location>
</feature>
<dbReference type="OrthoDB" id="5398665at2759"/>
<keyword evidence="8" id="KW-1185">Reference proteome</keyword>
<comment type="subcellular location">
    <subcellularLocation>
        <location evidence="5">Nucleus</location>
    </subcellularLocation>
</comment>
<keyword evidence="1 5" id="KW-0805">Transcription regulation</keyword>
<evidence type="ECO:0000256" key="5">
    <source>
        <dbReference type="RuleBase" id="RU003516"/>
    </source>
</evidence>
<dbReference type="GO" id="GO:0008301">
    <property type="term" value="F:DNA binding, bending"/>
    <property type="evidence" value="ECO:0007669"/>
    <property type="project" value="InterPro"/>
</dbReference>
<reference evidence="7 8" key="1">
    <citation type="journal article" date="2016" name="Proc. Natl. Acad. Sci. U.S.A.">
        <title>Comparative genomics of biotechnologically important yeasts.</title>
        <authorList>
            <person name="Riley R."/>
            <person name="Haridas S."/>
            <person name="Wolfe K.H."/>
            <person name="Lopes M.R."/>
            <person name="Hittinger C.T."/>
            <person name="Goeker M."/>
            <person name="Salamov A.A."/>
            <person name="Wisecaver J.H."/>
            <person name="Long T.M."/>
            <person name="Calvey C.H."/>
            <person name="Aerts A.L."/>
            <person name="Barry K.W."/>
            <person name="Choi C."/>
            <person name="Clum A."/>
            <person name="Coughlan A.Y."/>
            <person name="Deshpande S."/>
            <person name="Douglass A.P."/>
            <person name="Hanson S.J."/>
            <person name="Klenk H.-P."/>
            <person name="LaButti K.M."/>
            <person name="Lapidus A."/>
            <person name="Lindquist E.A."/>
            <person name="Lipzen A.M."/>
            <person name="Meier-Kolthoff J.P."/>
            <person name="Ohm R.A."/>
            <person name="Otillar R.P."/>
            <person name="Pangilinan J.L."/>
            <person name="Peng Y."/>
            <person name="Rokas A."/>
            <person name="Rosa C.A."/>
            <person name="Scheuner C."/>
            <person name="Sibirny A.A."/>
            <person name="Slot J.C."/>
            <person name="Stielow J.B."/>
            <person name="Sun H."/>
            <person name="Kurtzman C.P."/>
            <person name="Blackwell M."/>
            <person name="Grigoriev I.V."/>
            <person name="Jeffries T.W."/>
        </authorList>
    </citation>
    <scope>NUCLEOTIDE SEQUENCE [LARGE SCALE GENOMIC DNA]</scope>
    <source>
        <strain evidence="8">ATCC 18201 / CBS 1600 / BCRC 20928 / JCM 3617 / NBRC 0987 / NRRL Y-1542</strain>
    </source>
</reference>
<evidence type="ECO:0000256" key="4">
    <source>
        <dbReference type="ARBA" id="ARBA00023242"/>
    </source>
</evidence>
<dbReference type="PROSITE" id="PS51325">
    <property type="entry name" value="ALPHA_BOX"/>
    <property type="match status" value="1"/>
</dbReference>
<evidence type="ECO:0000313" key="7">
    <source>
        <dbReference type="EMBL" id="ODV74262.1"/>
    </source>
</evidence>
<dbReference type="GO" id="GO:0005634">
    <property type="term" value="C:nucleus"/>
    <property type="evidence" value="ECO:0007669"/>
    <property type="project" value="UniProtKB-SubCell"/>
</dbReference>
<evidence type="ECO:0000256" key="2">
    <source>
        <dbReference type="ARBA" id="ARBA00023125"/>
    </source>
</evidence>
<proteinExistence type="inferred from homology"/>
<evidence type="ECO:0000256" key="1">
    <source>
        <dbReference type="ARBA" id="ARBA00023015"/>
    </source>
</evidence>
<evidence type="ECO:0000259" key="6">
    <source>
        <dbReference type="PROSITE" id="PS51325"/>
    </source>
</evidence>
<dbReference type="AlphaFoldDB" id="A0A1E4S4E3"/>
<dbReference type="GeneID" id="30991737"/>
<gene>
    <name evidence="7" type="ORF">CYBJADRAFT_189367</name>
</gene>
<keyword evidence="4 5" id="KW-0539">Nucleus</keyword>
<dbReference type="RefSeq" id="XP_020071301.1">
    <property type="nucleotide sequence ID" value="XM_020217341.1"/>
</dbReference>